<feature type="transmembrane region" description="Helical" evidence="6">
    <location>
        <begin position="21"/>
        <end position="42"/>
    </location>
</feature>
<evidence type="ECO:0000313" key="7">
    <source>
        <dbReference type="EMBL" id="KFI83318.1"/>
    </source>
</evidence>
<keyword evidence="3 6" id="KW-1133">Transmembrane helix</keyword>
<reference evidence="7 8" key="1">
    <citation type="submission" date="2014-03" db="EMBL/GenBank/DDBJ databases">
        <title>Genomics of Bifidobacteria.</title>
        <authorList>
            <person name="Ventura M."/>
            <person name="Milani C."/>
            <person name="Lugli G.A."/>
        </authorList>
    </citation>
    <scope>NUCLEOTIDE SEQUENCE [LARGE SCALE GENOMIC DNA]</scope>
    <source>
        <strain evidence="7 8">LMG 21775</strain>
    </source>
</reference>
<keyword evidence="4 6" id="KW-0472">Membrane</keyword>
<dbReference type="InterPro" id="IPR027469">
    <property type="entry name" value="Cation_efflux_TMD_sf"/>
</dbReference>
<feature type="transmembrane region" description="Helical" evidence="6">
    <location>
        <begin position="191"/>
        <end position="211"/>
    </location>
</feature>
<evidence type="ECO:0000256" key="5">
    <source>
        <dbReference type="SAM" id="MobiDB-lite"/>
    </source>
</evidence>
<dbReference type="Proteomes" id="UP000029050">
    <property type="component" value="Unassembled WGS sequence"/>
</dbReference>
<evidence type="ECO:0000256" key="3">
    <source>
        <dbReference type="ARBA" id="ARBA00022989"/>
    </source>
</evidence>
<protein>
    <submittedName>
        <fullName evidence="7">Uncharacterized protein</fullName>
    </submittedName>
</protein>
<proteinExistence type="predicted"/>
<evidence type="ECO:0000256" key="4">
    <source>
        <dbReference type="ARBA" id="ARBA00023136"/>
    </source>
</evidence>
<gene>
    <name evidence="7" type="ORF">BPSY_0414</name>
</gene>
<evidence type="ECO:0000256" key="2">
    <source>
        <dbReference type="ARBA" id="ARBA00022692"/>
    </source>
</evidence>
<dbReference type="GO" id="GO:0016020">
    <property type="term" value="C:membrane"/>
    <property type="evidence" value="ECO:0007669"/>
    <property type="project" value="UniProtKB-SubCell"/>
</dbReference>
<feature type="region of interest" description="Disordered" evidence="5">
    <location>
        <begin position="228"/>
        <end position="258"/>
    </location>
</feature>
<comment type="caution">
    <text evidence="7">The sequence shown here is derived from an EMBL/GenBank/DDBJ whole genome shotgun (WGS) entry which is preliminary data.</text>
</comment>
<dbReference type="AlphaFoldDB" id="A0A087CJ68"/>
<feature type="transmembrane region" description="Helical" evidence="6">
    <location>
        <begin position="122"/>
        <end position="146"/>
    </location>
</feature>
<keyword evidence="2 6" id="KW-0812">Transmembrane</keyword>
<evidence type="ECO:0000256" key="6">
    <source>
        <dbReference type="SAM" id="Phobius"/>
    </source>
</evidence>
<name>A0A087CJ68_9BIFI</name>
<comment type="subcellular location">
    <subcellularLocation>
        <location evidence="1">Membrane</location>
        <topology evidence="1">Multi-pass membrane protein</topology>
    </subcellularLocation>
</comment>
<evidence type="ECO:0000256" key="1">
    <source>
        <dbReference type="ARBA" id="ARBA00004141"/>
    </source>
</evidence>
<sequence length="258" mass="28084">MGNRILATWKSYRAMAVVDRTVLAAAGSVASGIGMAVVKIALGVMTHSLLFIVNAVYYVALCLSRLAIVQQHRRIRGISDSLKRLEREMNVYHRTGLLLCFIGISYAVFSGFMFFVATPTRYTQIVAITVATITAVKIGVAIRGLVVAKRERNPMDSAIKFITFTDALLSLVVVQNVMLQSQRSEHASESSGMLGMGLGIAVIVAGLIMFLRRKIGDDFKQKAIEESEEFTDTHSANTGALKTTGHPADLTLEATKRS</sequence>
<dbReference type="SUPFAM" id="SSF161111">
    <property type="entry name" value="Cation efflux protein transmembrane domain-like"/>
    <property type="match status" value="1"/>
</dbReference>
<feature type="transmembrane region" description="Helical" evidence="6">
    <location>
        <begin position="158"/>
        <end position="179"/>
    </location>
</feature>
<keyword evidence="8" id="KW-1185">Reference proteome</keyword>
<dbReference type="EMBL" id="JGZI01000007">
    <property type="protein sequence ID" value="KFI83318.1"/>
    <property type="molecule type" value="Genomic_DNA"/>
</dbReference>
<organism evidence="7 8">
    <name type="scientific">Bifidobacterium psychraerophilum</name>
    <dbReference type="NCBI Taxonomy" id="218140"/>
    <lineage>
        <taxon>Bacteria</taxon>
        <taxon>Bacillati</taxon>
        <taxon>Actinomycetota</taxon>
        <taxon>Actinomycetes</taxon>
        <taxon>Bifidobacteriales</taxon>
        <taxon>Bifidobacteriaceae</taxon>
        <taxon>Bifidobacterium</taxon>
    </lineage>
</organism>
<accession>A0A087CJ68</accession>
<dbReference type="eggNOG" id="ENOG5030VYI">
    <property type="taxonomic scope" value="Bacteria"/>
</dbReference>
<feature type="transmembrane region" description="Helical" evidence="6">
    <location>
        <begin position="91"/>
        <end position="116"/>
    </location>
</feature>
<evidence type="ECO:0000313" key="8">
    <source>
        <dbReference type="Proteomes" id="UP000029050"/>
    </source>
</evidence>
<feature type="transmembrane region" description="Helical" evidence="6">
    <location>
        <begin position="48"/>
        <end position="70"/>
    </location>
</feature>
<dbReference type="STRING" id="218140.BPSY_0414"/>